<dbReference type="Pfam" id="PF02518">
    <property type="entry name" value="HATPase_c"/>
    <property type="match status" value="1"/>
</dbReference>
<dbReference type="Proteomes" id="UP000280726">
    <property type="component" value="Unassembled WGS sequence"/>
</dbReference>
<organism evidence="20 21">
    <name type="scientific">Georgenia muralis</name>
    <dbReference type="NCBI Taxonomy" id="154117"/>
    <lineage>
        <taxon>Bacteria</taxon>
        <taxon>Bacillati</taxon>
        <taxon>Actinomycetota</taxon>
        <taxon>Actinomycetes</taxon>
        <taxon>Micrococcales</taxon>
        <taxon>Bogoriellaceae</taxon>
        <taxon>Georgenia</taxon>
    </lineage>
</organism>
<protein>
    <recommendedName>
        <fullName evidence="5">Oxygen sensor histidine kinase NreB</fullName>
        <ecNumber evidence="4">2.7.13.3</ecNumber>
    </recommendedName>
    <alternativeName>
        <fullName evidence="15">Nitrogen regulation protein B</fullName>
    </alternativeName>
</protein>
<dbReference type="PANTHER" id="PTHR24421">
    <property type="entry name" value="NITRATE/NITRITE SENSOR PROTEIN NARX-RELATED"/>
    <property type="match status" value="1"/>
</dbReference>
<dbReference type="SUPFAM" id="SSF55781">
    <property type="entry name" value="GAF domain-like"/>
    <property type="match status" value="1"/>
</dbReference>
<feature type="compositionally biased region" description="Pro residues" evidence="17">
    <location>
        <begin position="141"/>
        <end position="152"/>
    </location>
</feature>
<dbReference type="EC" id="2.7.13.3" evidence="4"/>
<dbReference type="InterPro" id="IPR003594">
    <property type="entry name" value="HATPase_dom"/>
</dbReference>
<evidence type="ECO:0000256" key="17">
    <source>
        <dbReference type="SAM" id="MobiDB-lite"/>
    </source>
</evidence>
<evidence type="ECO:0000256" key="10">
    <source>
        <dbReference type="ARBA" id="ARBA00022777"/>
    </source>
</evidence>
<feature type="coiled-coil region" evidence="16">
    <location>
        <begin position="211"/>
        <end position="238"/>
    </location>
</feature>
<dbReference type="InterPro" id="IPR036890">
    <property type="entry name" value="HATPase_C_sf"/>
</dbReference>
<evidence type="ECO:0000256" key="18">
    <source>
        <dbReference type="SAM" id="Phobius"/>
    </source>
</evidence>
<evidence type="ECO:0000256" key="1">
    <source>
        <dbReference type="ARBA" id="ARBA00000085"/>
    </source>
</evidence>
<evidence type="ECO:0000259" key="19">
    <source>
        <dbReference type="PROSITE" id="PS50109"/>
    </source>
</evidence>
<evidence type="ECO:0000256" key="7">
    <source>
        <dbReference type="ARBA" id="ARBA00022490"/>
    </source>
</evidence>
<comment type="cofactor">
    <cofactor evidence="2">
        <name>[4Fe-4S] cluster</name>
        <dbReference type="ChEBI" id="CHEBI:49883"/>
    </cofactor>
</comment>
<feature type="region of interest" description="Disordered" evidence="17">
    <location>
        <begin position="382"/>
        <end position="401"/>
    </location>
</feature>
<keyword evidence="10 20" id="KW-0418">Kinase</keyword>
<evidence type="ECO:0000256" key="6">
    <source>
        <dbReference type="ARBA" id="ARBA00022485"/>
    </source>
</evidence>
<keyword evidence="21" id="KW-1185">Reference proteome</keyword>
<evidence type="ECO:0000256" key="4">
    <source>
        <dbReference type="ARBA" id="ARBA00012438"/>
    </source>
</evidence>
<dbReference type="EMBL" id="RKRA01000001">
    <property type="protein sequence ID" value="RPF28319.1"/>
    <property type="molecule type" value="Genomic_DNA"/>
</dbReference>
<dbReference type="CDD" id="cd16917">
    <property type="entry name" value="HATPase_UhpB-NarQ-NarX-like"/>
    <property type="match status" value="1"/>
</dbReference>
<evidence type="ECO:0000256" key="3">
    <source>
        <dbReference type="ARBA" id="ARBA00004496"/>
    </source>
</evidence>
<keyword evidence="18" id="KW-0812">Transmembrane</keyword>
<keyword evidence="18" id="KW-1133">Transmembrane helix</keyword>
<comment type="catalytic activity">
    <reaction evidence="1">
        <text>ATP + protein L-histidine = ADP + protein N-phospho-L-histidine.</text>
        <dbReference type="EC" id="2.7.13.3"/>
    </reaction>
</comment>
<dbReference type="GO" id="GO:0046983">
    <property type="term" value="F:protein dimerization activity"/>
    <property type="evidence" value="ECO:0007669"/>
    <property type="project" value="InterPro"/>
</dbReference>
<dbReference type="Gene3D" id="1.20.5.1930">
    <property type="match status" value="1"/>
</dbReference>
<dbReference type="GO" id="GO:0051539">
    <property type="term" value="F:4 iron, 4 sulfur cluster binding"/>
    <property type="evidence" value="ECO:0007669"/>
    <property type="project" value="UniProtKB-KW"/>
</dbReference>
<keyword evidence="18" id="KW-0472">Membrane</keyword>
<evidence type="ECO:0000256" key="5">
    <source>
        <dbReference type="ARBA" id="ARBA00017322"/>
    </source>
</evidence>
<dbReference type="SUPFAM" id="SSF55874">
    <property type="entry name" value="ATPase domain of HSP90 chaperone/DNA topoisomerase II/histidine kinase"/>
    <property type="match status" value="1"/>
</dbReference>
<evidence type="ECO:0000256" key="2">
    <source>
        <dbReference type="ARBA" id="ARBA00001966"/>
    </source>
</evidence>
<dbReference type="Pfam" id="PF07730">
    <property type="entry name" value="HisKA_3"/>
    <property type="match status" value="1"/>
</dbReference>
<name>A0A3N4Z4S5_9MICO</name>
<dbReference type="AlphaFoldDB" id="A0A3N4Z4S5"/>
<evidence type="ECO:0000313" key="20">
    <source>
        <dbReference type="EMBL" id="RPF28319.1"/>
    </source>
</evidence>
<evidence type="ECO:0000256" key="15">
    <source>
        <dbReference type="ARBA" id="ARBA00030800"/>
    </source>
</evidence>
<accession>A0A3N4Z4S5</accession>
<dbReference type="PROSITE" id="PS50109">
    <property type="entry name" value="HIS_KIN"/>
    <property type="match status" value="1"/>
</dbReference>
<sequence length="453" mass="46849">MGTPRPTVLLRRGLLRRCVVVAGLAGFVLATYVLVVLGGGVVAGRTASPSVALSVLATTVVALSFVPVQSALEGFADRLGHPAAATPYDVLSRFPGAVTGGDAPAGLPMRMATMLAQGTGAQWAEVWLRVSGRLTLAATWPPHPGPGGPPPSDDGASPDGLRSLPVRDDGQVLGVLRLKERPGSVLTAVEERLFAGLAAQAGRMLRLVALRADLEDRRAELAARAEDLKASRERLIAAQDAERRRLERDIHDGAQQHLVALMVNLRLAQTIAVRSPRRAARVLAEQADAAGAAIETLSSLSRGIYPRTLADVGLLPALRTGAATGAILVTIDGTSLGRLPAAVEAALYFCCMEAVQNAAKHSGAGGVSVRVEELPRRWRLSIEDDGTGFDPGGASRSGTGAGLANMRDRIDAVGGSLTVTSAPGAGTTVTAEVPRAHLDEPSATARTAVGRAP</sequence>
<comment type="function">
    <text evidence="14">Member of the two-component regulatory system NreB/NreC involved in the control of dissimilatory nitrate/nitrite reduction in response to oxygen. NreB functions as a direct oxygen sensor histidine kinase which is autophosphorylated, in the absence of oxygen, probably at the conserved histidine residue, and transfers its phosphate group probably to a conserved aspartate residue of NreC. NreB/NreC activates the expression of the nitrate (narGHJI) and nitrite (nir) reductase operons, as well as the putative nitrate transporter gene narT.</text>
</comment>
<feature type="region of interest" description="Disordered" evidence="17">
    <location>
        <begin position="138"/>
        <end position="166"/>
    </location>
</feature>
<feature type="region of interest" description="Disordered" evidence="17">
    <location>
        <begin position="423"/>
        <end position="453"/>
    </location>
</feature>
<keyword evidence="9" id="KW-0479">Metal-binding</keyword>
<feature type="domain" description="Histidine kinase" evidence="19">
    <location>
        <begin position="353"/>
        <end position="437"/>
    </location>
</feature>
<evidence type="ECO:0000256" key="11">
    <source>
        <dbReference type="ARBA" id="ARBA00023004"/>
    </source>
</evidence>
<keyword evidence="12" id="KW-0902">Two-component regulatory system</keyword>
<dbReference type="InterPro" id="IPR050482">
    <property type="entry name" value="Sensor_HK_TwoCompSys"/>
</dbReference>
<evidence type="ECO:0000256" key="16">
    <source>
        <dbReference type="SAM" id="Coils"/>
    </source>
</evidence>
<dbReference type="PRINTS" id="PR00344">
    <property type="entry name" value="BCTRLSENSOR"/>
</dbReference>
<dbReference type="Gene3D" id="3.30.565.10">
    <property type="entry name" value="Histidine kinase-like ATPase, C-terminal domain"/>
    <property type="match status" value="1"/>
</dbReference>
<evidence type="ECO:0000256" key="13">
    <source>
        <dbReference type="ARBA" id="ARBA00023014"/>
    </source>
</evidence>
<evidence type="ECO:0000256" key="14">
    <source>
        <dbReference type="ARBA" id="ARBA00024827"/>
    </source>
</evidence>
<keyword evidence="8" id="KW-0808">Transferase</keyword>
<dbReference type="GO" id="GO:0046872">
    <property type="term" value="F:metal ion binding"/>
    <property type="evidence" value="ECO:0007669"/>
    <property type="project" value="UniProtKB-KW"/>
</dbReference>
<proteinExistence type="predicted"/>
<dbReference type="InterPro" id="IPR004358">
    <property type="entry name" value="Sig_transdc_His_kin-like_C"/>
</dbReference>
<dbReference type="GO" id="GO:0000155">
    <property type="term" value="F:phosphorelay sensor kinase activity"/>
    <property type="evidence" value="ECO:0007669"/>
    <property type="project" value="InterPro"/>
</dbReference>
<keyword evidence="16" id="KW-0175">Coiled coil</keyword>
<keyword evidence="6" id="KW-0004">4Fe-4S</keyword>
<gene>
    <name evidence="20" type="ORF">EDD32_2842</name>
</gene>
<keyword evidence="7" id="KW-0963">Cytoplasm</keyword>
<comment type="subcellular location">
    <subcellularLocation>
        <location evidence="3">Cytoplasm</location>
    </subcellularLocation>
</comment>
<keyword evidence="11" id="KW-0408">Iron</keyword>
<dbReference type="OrthoDB" id="5242012at2"/>
<evidence type="ECO:0000313" key="21">
    <source>
        <dbReference type="Proteomes" id="UP000280726"/>
    </source>
</evidence>
<dbReference type="GO" id="GO:0016020">
    <property type="term" value="C:membrane"/>
    <property type="evidence" value="ECO:0007669"/>
    <property type="project" value="InterPro"/>
</dbReference>
<dbReference type="InterPro" id="IPR005467">
    <property type="entry name" value="His_kinase_dom"/>
</dbReference>
<feature type="transmembrane region" description="Helical" evidence="18">
    <location>
        <begin position="50"/>
        <end position="68"/>
    </location>
</feature>
<keyword evidence="13" id="KW-0411">Iron-sulfur</keyword>
<dbReference type="RefSeq" id="WP_123918457.1">
    <property type="nucleotide sequence ID" value="NZ_RKRA01000001.1"/>
</dbReference>
<dbReference type="GO" id="GO:0005737">
    <property type="term" value="C:cytoplasm"/>
    <property type="evidence" value="ECO:0007669"/>
    <property type="project" value="UniProtKB-SubCell"/>
</dbReference>
<dbReference type="SMART" id="SM00387">
    <property type="entry name" value="HATPase_c"/>
    <property type="match status" value="1"/>
</dbReference>
<reference evidence="20 21" key="1">
    <citation type="submission" date="2018-11" db="EMBL/GenBank/DDBJ databases">
        <title>Sequencing the genomes of 1000 actinobacteria strains.</title>
        <authorList>
            <person name="Klenk H.-P."/>
        </authorList>
    </citation>
    <scope>NUCLEOTIDE SEQUENCE [LARGE SCALE GENOMIC DNA]</scope>
    <source>
        <strain evidence="20 21">DSM 14418</strain>
    </source>
</reference>
<evidence type="ECO:0000256" key="9">
    <source>
        <dbReference type="ARBA" id="ARBA00022723"/>
    </source>
</evidence>
<feature type="transmembrane region" description="Helical" evidence="18">
    <location>
        <begin position="20"/>
        <end position="44"/>
    </location>
</feature>
<evidence type="ECO:0000256" key="8">
    <source>
        <dbReference type="ARBA" id="ARBA00022679"/>
    </source>
</evidence>
<comment type="caution">
    <text evidence="20">The sequence shown here is derived from an EMBL/GenBank/DDBJ whole genome shotgun (WGS) entry which is preliminary data.</text>
</comment>
<evidence type="ECO:0000256" key="12">
    <source>
        <dbReference type="ARBA" id="ARBA00023012"/>
    </source>
</evidence>
<dbReference type="InterPro" id="IPR011712">
    <property type="entry name" value="Sig_transdc_His_kin_sub3_dim/P"/>
</dbReference>